<evidence type="ECO:0000313" key="7">
    <source>
        <dbReference type="EMBL" id="QAS54434.1"/>
    </source>
</evidence>
<reference evidence="7 8" key="1">
    <citation type="submission" date="2018-01" db="EMBL/GenBank/DDBJ databases">
        <title>The whole genome sequencing and assembly of Halobacillus litoralis ERB031 strain.</title>
        <authorList>
            <person name="Lee S.-J."/>
            <person name="Park M.-K."/>
            <person name="Kim J.-Y."/>
            <person name="Lee Y.-J."/>
            <person name="Yi H."/>
            <person name="Bahn Y.-S."/>
            <person name="Kim J.F."/>
            <person name="Lee D.-W."/>
        </authorList>
    </citation>
    <scope>NUCLEOTIDE SEQUENCE [LARGE SCALE GENOMIC DNA]</scope>
    <source>
        <strain evidence="7 8">ERB 031</strain>
    </source>
</reference>
<dbReference type="Pfam" id="PF06271">
    <property type="entry name" value="RDD"/>
    <property type="match status" value="1"/>
</dbReference>
<dbReference type="KEGG" id="hli:HLI_20535"/>
<feature type="transmembrane region" description="Helical" evidence="5">
    <location>
        <begin position="95"/>
        <end position="116"/>
    </location>
</feature>
<evidence type="ECO:0000256" key="3">
    <source>
        <dbReference type="ARBA" id="ARBA00022989"/>
    </source>
</evidence>
<protein>
    <recommendedName>
        <fullName evidence="6">RDD domain-containing protein</fullName>
    </recommendedName>
</protein>
<dbReference type="OrthoDB" id="2967813at2"/>
<evidence type="ECO:0000256" key="1">
    <source>
        <dbReference type="ARBA" id="ARBA00004141"/>
    </source>
</evidence>
<keyword evidence="4 5" id="KW-0472">Membrane</keyword>
<evidence type="ECO:0000259" key="6">
    <source>
        <dbReference type="Pfam" id="PF06271"/>
    </source>
</evidence>
<feature type="transmembrane region" description="Helical" evidence="5">
    <location>
        <begin position="12"/>
        <end position="33"/>
    </location>
</feature>
<dbReference type="EMBL" id="CP026118">
    <property type="protein sequence ID" value="QAS54434.1"/>
    <property type="molecule type" value="Genomic_DNA"/>
</dbReference>
<feature type="domain" description="RDD" evidence="6">
    <location>
        <begin position="13"/>
        <end position="130"/>
    </location>
</feature>
<sequence length="145" mass="16299">MPIIAELHGKFLVQRFLGAALEILFAGLIAVFYTELMDTGRGYQPNPIFWKTFIMTHLTFLLVIPLFSNGRTIGMLLTNLTVTSNNGKKPNFAQILARAFLGFGPVIVSNGLWYFISIFISLTDEKGRGWSELVSYTTIKQKNPH</sequence>
<keyword evidence="2 5" id="KW-0812">Transmembrane</keyword>
<dbReference type="InterPro" id="IPR010432">
    <property type="entry name" value="RDD"/>
</dbReference>
<dbReference type="GO" id="GO:0016020">
    <property type="term" value="C:membrane"/>
    <property type="evidence" value="ECO:0007669"/>
    <property type="project" value="UniProtKB-SubCell"/>
</dbReference>
<evidence type="ECO:0000256" key="5">
    <source>
        <dbReference type="SAM" id="Phobius"/>
    </source>
</evidence>
<accession>A0A410MI77</accession>
<dbReference type="Proteomes" id="UP000287756">
    <property type="component" value="Chromosome"/>
</dbReference>
<name>A0A410MI77_9BACI</name>
<organism evidence="7 8">
    <name type="scientific">Halobacillus litoralis</name>
    <dbReference type="NCBI Taxonomy" id="45668"/>
    <lineage>
        <taxon>Bacteria</taxon>
        <taxon>Bacillati</taxon>
        <taxon>Bacillota</taxon>
        <taxon>Bacilli</taxon>
        <taxon>Bacillales</taxon>
        <taxon>Bacillaceae</taxon>
        <taxon>Halobacillus</taxon>
    </lineage>
</organism>
<evidence type="ECO:0000313" key="8">
    <source>
        <dbReference type="Proteomes" id="UP000287756"/>
    </source>
</evidence>
<comment type="subcellular location">
    <subcellularLocation>
        <location evidence="1">Membrane</location>
        <topology evidence="1">Multi-pass membrane protein</topology>
    </subcellularLocation>
</comment>
<evidence type="ECO:0000256" key="4">
    <source>
        <dbReference type="ARBA" id="ARBA00023136"/>
    </source>
</evidence>
<feature type="transmembrane region" description="Helical" evidence="5">
    <location>
        <begin position="48"/>
        <end position="67"/>
    </location>
</feature>
<proteinExistence type="predicted"/>
<gene>
    <name evidence="7" type="ORF">HLI_20535</name>
</gene>
<evidence type="ECO:0000256" key="2">
    <source>
        <dbReference type="ARBA" id="ARBA00022692"/>
    </source>
</evidence>
<keyword evidence="3 5" id="KW-1133">Transmembrane helix</keyword>
<dbReference type="AlphaFoldDB" id="A0A410MI77"/>